<evidence type="ECO:0008006" key="6">
    <source>
        <dbReference type="Google" id="ProtNLM"/>
    </source>
</evidence>
<feature type="transmembrane region" description="Helical" evidence="1">
    <location>
        <begin position="310"/>
        <end position="331"/>
    </location>
</feature>
<evidence type="ECO:0000313" key="4">
    <source>
        <dbReference type="EMBL" id="CAK0826477.1"/>
    </source>
</evidence>
<dbReference type="InterPro" id="IPR000683">
    <property type="entry name" value="Gfo/Idh/MocA-like_OxRdtase_N"/>
</dbReference>
<protein>
    <recommendedName>
        <fullName evidence="6">Gfo/Idh/MocA-like oxidoreductase N-terminal domain-containing protein</fullName>
    </recommendedName>
</protein>
<dbReference type="InterPro" id="IPR019336">
    <property type="entry name" value="GPR180/TMEM145_TM"/>
</dbReference>
<feature type="transmembrane region" description="Helical" evidence="1">
    <location>
        <begin position="489"/>
        <end position="512"/>
    </location>
</feature>
<name>A0ABN9S3X0_9DINO</name>
<proteinExistence type="predicted"/>
<keyword evidence="1" id="KW-0812">Transmembrane</keyword>
<feature type="transmembrane region" description="Helical" evidence="1">
    <location>
        <begin position="421"/>
        <end position="440"/>
    </location>
</feature>
<feature type="domain" description="GPR180/TMEM145 transmembrane" evidence="3">
    <location>
        <begin position="305"/>
        <end position="502"/>
    </location>
</feature>
<reference evidence="4" key="1">
    <citation type="submission" date="2023-10" db="EMBL/GenBank/DDBJ databases">
        <authorList>
            <person name="Chen Y."/>
            <person name="Shah S."/>
            <person name="Dougan E. K."/>
            <person name="Thang M."/>
            <person name="Chan C."/>
        </authorList>
    </citation>
    <scope>NUCLEOTIDE SEQUENCE [LARGE SCALE GENOMIC DNA]</scope>
</reference>
<keyword evidence="5" id="KW-1185">Reference proteome</keyword>
<dbReference type="EMBL" id="CAUYUJ010009335">
    <property type="protein sequence ID" value="CAK0826477.1"/>
    <property type="molecule type" value="Genomic_DNA"/>
</dbReference>
<keyword evidence="1" id="KW-0472">Membrane</keyword>
<dbReference type="Pfam" id="PF10192">
    <property type="entry name" value="GPR180-TMEM145_TM"/>
    <property type="match status" value="1"/>
</dbReference>
<evidence type="ECO:0000259" key="2">
    <source>
        <dbReference type="Pfam" id="PF01408"/>
    </source>
</evidence>
<dbReference type="Proteomes" id="UP001189429">
    <property type="component" value="Unassembled WGS sequence"/>
</dbReference>
<dbReference type="SUPFAM" id="SSF51735">
    <property type="entry name" value="NAD(P)-binding Rossmann-fold domains"/>
    <property type="match status" value="1"/>
</dbReference>
<sequence length="555" mass="58119">MVVRIGVVGAGPLVGIHHCNAIRALGGDEVELACICQKRKEDVALADRLGVKVYTDPFEMAKSEHLDGVVIATPNDSHLPVTKAPCFRSSCAAKIMPAPAAAAGLLLWSLLAGPLGAAPAEGKLEAGTVHLGGRRDEDRWGYLGKFGYAIGERATYDVRFRLRPGGAARAAALLDAAAAPEVDLEVFLDVDWDRALTLPACQRAADGPAKRTFRKVDLGREPGEWGPWVSGFVSQSIRPHISEEGGRCASGGLGGADVDFEVRMRQPDGSELGVELRWMPSVSAVALACLTAFLGCFVRRCRLAAMSTGPLHPVLCALAAAVALQWAALLLEVLHLWAYSSNGVGSPAADALAGALDMLSQVVTVTLLIAIARGYSLASAAEACELSSMRRVALAVAFLHVVLVLLDKLDGEASHEHHENGGALGLILLAARLLLFAAFARESGELQARAGLRLQSFLRRFRAAGSAYLLAYPALLLAVQAFAPYLRHPLLMVGLLGAQASAASWLAGLFLSKGAYYEVSSMSSSLLPGCGGAHGLSLGAPAACAASSLRRRGGC</sequence>
<dbReference type="Gene3D" id="3.40.50.720">
    <property type="entry name" value="NAD(P)-binding Rossmann-like Domain"/>
    <property type="match status" value="1"/>
</dbReference>
<organism evidence="4 5">
    <name type="scientific">Prorocentrum cordatum</name>
    <dbReference type="NCBI Taxonomy" id="2364126"/>
    <lineage>
        <taxon>Eukaryota</taxon>
        <taxon>Sar</taxon>
        <taxon>Alveolata</taxon>
        <taxon>Dinophyceae</taxon>
        <taxon>Prorocentrales</taxon>
        <taxon>Prorocentraceae</taxon>
        <taxon>Prorocentrum</taxon>
    </lineage>
</organism>
<evidence type="ECO:0000313" key="5">
    <source>
        <dbReference type="Proteomes" id="UP001189429"/>
    </source>
</evidence>
<keyword evidence="1" id="KW-1133">Transmembrane helix</keyword>
<dbReference type="Pfam" id="PF01408">
    <property type="entry name" value="GFO_IDH_MocA"/>
    <property type="match status" value="1"/>
</dbReference>
<dbReference type="InterPro" id="IPR047831">
    <property type="entry name" value="GPR180/TMEM145"/>
</dbReference>
<feature type="domain" description="Gfo/Idh/MocA-like oxidoreductase N-terminal" evidence="2">
    <location>
        <begin position="3"/>
        <end position="84"/>
    </location>
</feature>
<feature type="transmembrane region" description="Helical" evidence="1">
    <location>
        <begin position="351"/>
        <end position="371"/>
    </location>
</feature>
<dbReference type="PANTHER" id="PTHR23252">
    <property type="entry name" value="INTIMAL THICKNESS RECEPTOR-RELATED"/>
    <property type="match status" value="1"/>
</dbReference>
<comment type="caution">
    <text evidence="4">The sequence shown here is derived from an EMBL/GenBank/DDBJ whole genome shotgun (WGS) entry which is preliminary data.</text>
</comment>
<dbReference type="PANTHER" id="PTHR23252:SF24">
    <property type="entry name" value="TRANSMEMBRANE PROTEIN 145"/>
    <property type="match status" value="1"/>
</dbReference>
<gene>
    <name evidence="4" type="ORF">PCOR1329_LOCUS26306</name>
</gene>
<evidence type="ECO:0000259" key="3">
    <source>
        <dbReference type="Pfam" id="PF10192"/>
    </source>
</evidence>
<dbReference type="InterPro" id="IPR036291">
    <property type="entry name" value="NAD(P)-bd_dom_sf"/>
</dbReference>
<evidence type="ECO:0000256" key="1">
    <source>
        <dbReference type="SAM" id="Phobius"/>
    </source>
</evidence>
<feature type="transmembrane region" description="Helical" evidence="1">
    <location>
        <begin position="392"/>
        <end position="409"/>
    </location>
</feature>
<feature type="transmembrane region" description="Helical" evidence="1">
    <location>
        <begin position="461"/>
        <end position="483"/>
    </location>
</feature>
<feature type="transmembrane region" description="Helical" evidence="1">
    <location>
        <begin position="278"/>
        <end position="298"/>
    </location>
</feature>
<accession>A0ABN9S3X0</accession>